<gene>
    <name evidence="7" type="ORF">GR212_29285</name>
</gene>
<dbReference type="InterPro" id="IPR015424">
    <property type="entry name" value="PyrdxlP-dep_Trfase"/>
</dbReference>
<dbReference type="Proteomes" id="UP000483035">
    <property type="component" value="Unassembled WGS sequence"/>
</dbReference>
<evidence type="ECO:0000256" key="3">
    <source>
        <dbReference type="ARBA" id="ARBA00023015"/>
    </source>
</evidence>
<dbReference type="Gene3D" id="3.40.640.10">
    <property type="entry name" value="Type I PLP-dependent aspartate aminotransferase-like (Major domain)"/>
    <property type="match status" value="1"/>
</dbReference>
<keyword evidence="4" id="KW-0238">DNA-binding</keyword>
<dbReference type="InterPro" id="IPR004839">
    <property type="entry name" value="Aminotransferase_I/II_large"/>
</dbReference>
<evidence type="ECO:0000259" key="6">
    <source>
        <dbReference type="PROSITE" id="PS50949"/>
    </source>
</evidence>
<name>A0A6L9UE68_9HYPH</name>
<dbReference type="GO" id="GO:0030170">
    <property type="term" value="F:pyridoxal phosphate binding"/>
    <property type="evidence" value="ECO:0007669"/>
    <property type="project" value="InterPro"/>
</dbReference>
<evidence type="ECO:0000256" key="5">
    <source>
        <dbReference type="ARBA" id="ARBA00023163"/>
    </source>
</evidence>
<dbReference type="SMART" id="SM00345">
    <property type="entry name" value="HTH_GNTR"/>
    <property type="match status" value="1"/>
</dbReference>
<evidence type="ECO:0000313" key="7">
    <source>
        <dbReference type="EMBL" id="NEI73651.1"/>
    </source>
</evidence>
<dbReference type="CDD" id="cd00609">
    <property type="entry name" value="AAT_like"/>
    <property type="match status" value="1"/>
</dbReference>
<dbReference type="AlphaFoldDB" id="A0A6L9UE68"/>
<dbReference type="Pfam" id="PF00155">
    <property type="entry name" value="Aminotran_1_2"/>
    <property type="match status" value="1"/>
</dbReference>
<dbReference type="GO" id="GO:0003677">
    <property type="term" value="F:DNA binding"/>
    <property type="evidence" value="ECO:0007669"/>
    <property type="project" value="UniProtKB-KW"/>
</dbReference>
<keyword evidence="3" id="KW-0805">Transcription regulation</keyword>
<dbReference type="Gene3D" id="1.10.10.10">
    <property type="entry name" value="Winged helix-like DNA-binding domain superfamily/Winged helix DNA-binding domain"/>
    <property type="match status" value="1"/>
</dbReference>
<dbReference type="InterPro" id="IPR051446">
    <property type="entry name" value="HTH_trans_reg/aminotransferase"/>
</dbReference>
<organism evidence="7 8">
    <name type="scientific">Rhizobium lusitanum</name>
    <dbReference type="NCBI Taxonomy" id="293958"/>
    <lineage>
        <taxon>Bacteria</taxon>
        <taxon>Pseudomonadati</taxon>
        <taxon>Pseudomonadota</taxon>
        <taxon>Alphaproteobacteria</taxon>
        <taxon>Hyphomicrobiales</taxon>
        <taxon>Rhizobiaceae</taxon>
        <taxon>Rhizobium/Agrobacterium group</taxon>
        <taxon>Rhizobium</taxon>
    </lineage>
</organism>
<dbReference type="InterPro" id="IPR000524">
    <property type="entry name" value="Tscrpt_reg_HTH_GntR"/>
</dbReference>
<dbReference type="GO" id="GO:0003700">
    <property type="term" value="F:DNA-binding transcription factor activity"/>
    <property type="evidence" value="ECO:0007669"/>
    <property type="project" value="InterPro"/>
</dbReference>
<dbReference type="PANTHER" id="PTHR46577:SF1">
    <property type="entry name" value="HTH-TYPE TRANSCRIPTIONAL REGULATORY PROTEIN GABR"/>
    <property type="match status" value="1"/>
</dbReference>
<dbReference type="CDD" id="cd07377">
    <property type="entry name" value="WHTH_GntR"/>
    <property type="match status" value="1"/>
</dbReference>
<evidence type="ECO:0000256" key="4">
    <source>
        <dbReference type="ARBA" id="ARBA00023125"/>
    </source>
</evidence>
<keyword evidence="7" id="KW-0032">Aminotransferase</keyword>
<keyword evidence="7" id="KW-0808">Transferase</keyword>
<dbReference type="InterPro" id="IPR036390">
    <property type="entry name" value="WH_DNA-bd_sf"/>
</dbReference>
<dbReference type="RefSeq" id="WP_163992175.1">
    <property type="nucleotide sequence ID" value="NZ_WUEY01000020.1"/>
</dbReference>
<reference evidence="7 8" key="1">
    <citation type="submission" date="2019-12" db="EMBL/GenBank/DDBJ databases">
        <title>Rhizobium genotypes associated with high levels of biological nitrogen fixation by grain legumes in a temperate-maritime cropping system.</title>
        <authorList>
            <person name="Maluk M."/>
            <person name="Francesc Ferrando Molina F."/>
            <person name="Lopez Del Egido L."/>
            <person name="Lafos M."/>
            <person name="Langarica-Fuentes A."/>
            <person name="Gebre Yohannes G."/>
            <person name="Young M.W."/>
            <person name="Martin P."/>
            <person name="Gantlett R."/>
            <person name="Kenicer G."/>
            <person name="Hawes C."/>
            <person name="Begg G.S."/>
            <person name="Quilliam R.S."/>
            <person name="Squire G.R."/>
            <person name="Poole P.S."/>
            <person name="Young P.W."/>
            <person name="Iannetta P.M."/>
            <person name="James E.K."/>
        </authorList>
    </citation>
    <scope>NUCLEOTIDE SEQUENCE [LARGE SCALE GENOMIC DNA]</scope>
    <source>
        <strain evidence="7 8">JHI1118</strain>
    </source>
</reference>
<dbReference type="SUPFAM" id="SSF46785">
    <property type="entry name" value="Winged helix' DNA-binding domain"/>
    <property type="match status" value="1"/>
</dbReference>
<dbReference type="InterPro" id="IPR015421">
    <property type="entry name" value="PyrdxlP-dep_Trfase_major"/>
</dbReference>
<evidence type="ECO:0000256" key="1">
    <source>
        <dbReference type="ARBA" id="ARBA00005384"/>
    </source>
</evidence>
<comment type="caution">
    <text evidence="7">The sequence shown here is derived from an EMBL/GenBank/DDBJ whole genome shotgun (WGS) entry which is preliminary data.</text>
</comment>
<dbReference type="Pfam" id="PF00392">
    <property type="entry name" value="GntR"/>
    <property type="match status" value="1"/>
</dbReference>
<dbReference type="InterPro" id="IPR036388">
    <property type="entry name" value="WH-like_DNA-bd_sf"/>
</dbReference>
<dbReference type="PROSITE" id="PS50949">
    <property type="entry name" value="HTH_GNTR"/>
    <property type="match status" value="1"/>
</dbReference>
<dbReference type="GO" id="GO:0008483">
    <property type="term" value="F:transaminase activity"/>
    <property type="evidence" value="ECO:0007669"/>
    <property type="project" value="UniProtKB-KW"/>
</dbReference>
<feature type="domain" description="HTH gntR-type" evidence="6">
    <location>
        <begin position="11"/>
        <end position="79"/>
    </location>
</feature>
<sequence>MTINMIQFGDKPGYASIVATIVDGIARRILVAGERLPPQRELAHQLGVAIATVGRAYTQLEKQGFVESHVGRGTFIAGGRGPSSDISDNISAETIDLSVYRVPVPDLDSILADTMKAIIAEHHPQQILGSSPAAGQPGHRQSMVSWLQRSGVLASAAQVIITNGGQHATMAALSTLTHAGETIATEEFTDPKMKSVASYLDRKLVGVDMDEEGMIPESLDLLCRNQTIAAIYVTTRAQNPTNATLPLARREAIAEIGRRYDLPIVESDIYGTTMTDPLPPIYALAPERTHFITSLGRIAGPGIKVGCLVSPLNEVAKTQSGVGMSTGSATLLAAEIIARWIDGSHLDGMIRWQQAENIRRLSLLATYPLLGTARTDIASPHVWLPLPEQWRAEEFIDAAAADGITIAPTHSFVVGRRPMPHAVRLCIGSPASVETLKVACGRLERLLNSQPKSNFET</sequence>
<protein>
    <submittedName>
        <fullName evidence="7">Aminotransferase class I/II-fold pyridoxal phosphate-dependent enzyme</fullName>
    </submittedName>
</protein>
<dbReference type="SUPFAM" id="SSF53383">
    <property type="entry name" value="PLP-dependent transferases"/>
    <property type="match status" value="1"/>
</dbReference>
<keyword evidence="5" id="KW-0804">Transcription</keyword>
<evidence type="ECO:0000313" key="8">
    <source>
        <dbReference type="Proteomes" id="UP000483035"/>
    </source>
</evidence>
<accession>A0A6L9UE68</accession>
<proteinExistence type="inferred from homology"/>
<comment type="similarity">
    <text evidence="1">In the C-terminal section; belongs to the class-I pyridoxal-phosphate-dependent aminotransferase family.</text>
</comment>
<dbReference type="InterPro" id="IPR015422">
    <property type="entry name" value="PyrdxlP-dep_Trfase_small"/>
</dbReference>
<dbReference type="EMBL" id="WUEY01000020">
    <property type="protein sequence ID" value="NEI73651.1"/>
    <property type="molecule type" value="Genomic_DNA"/>
</dbReference>
<dbReference type="PANTHER" id="PTHR46577">
    <property type="entry name" value="HTH-TYPE TRANSCRIPTIONAL REGULATORY PROTEIN GABR"/>
    <property type="match status" value="1"/>
</dbReference>
<evidence type="ECO:0000256" key="2">
    <source>
        <dbReference type="ARBA" id="ARBA00022898"/>
    </source>
</evidence>
<dbReference type="Gene3D" id="3.90.1150.10">
    <property type="entry name" value="Aspartate Aminotransferase, domain 1"/>
    <property type="match status" value="1"/>
</dbReference>
<keyword evidence="2" id="KW-0663">Pyridoxal phosphate</keyword>